<dbReference type="AlphaFoldDB" id="A0A370K2S0"/>
<gene>
    <name evidence="1" type="ORF">DVT68_18885</name>
</gene>
<dbReference type="SFLD" id="SFLDS00003">
    <property type="entry name" value="Haloacid_Dehalogenase"/>
    <property type="match status" value="1"/>
</dbReference>
<dbReference type="InterPro" id="IPR006439">
    <property type="entry name" value="HAD-SF_hydro_IA"/>
</dbReference>
<dbReference type="PRINTS" id="PR00413">
    <property type="entry name" value="HADHALOGNASE"/>
</dbReference>
<dbReference type="NCBIfam" id="TIGR01509">
    <property type="entry name" value="HAD-SF-IA-v3"/>
    <property type="match status" value="1"/>
</dbReference>
<evidence type="ECO:0000313" key="2">
    <source>
        <dbReference type="Proteomes" id="UP000254711"/>
    </source>
</evidence>
<organism evidence="1 2">
    <name type="scientific">Dyella solisilvae</name>
    <dbReference type="NCBI Taxonomy" id="1920168"/>
    <lineage>
        <taxon>Bacteria</taxon>
        <taxon>Pseudomonadati</taxon>
        <taxon>Pseudomonadota</taxon>
        <taxon>Gammaproteobacteria</taxon>
        <taxon>Lysobacterales</taxon>
        <taxon>Rhodanobacteraceae</taxon>
        <taxon>Dyella</taxon>
    </lineage>
</organism>
<comment type="caution">
    <text evidence="1">The sequence shown here is derived from an EMBL/GenBank/DDBJ whole genome shotgun (WGS) entry which is preliminary data.</text>
</comment>
<dbReference type="InterPro" id="IPR023198">
    <property type="entry name" value="PGP-like_dom2"/>
</dbReference>
<dbReference type="CDD" id="cd02603">
    <property type="entry name" value="HAD_sEH-N_like"/>
    <property type="match status" value="1"/>
</dbReference>
<dbReference type="EMBL" id="QQSY01000008">
    <property type="protein sequence ID" value="RDI96956.1"/>
    <property type="molecule type" value="Genomic_DNA"/>
</dbReference>
<proteinExistence type="predicted"/>
<reference evidence="1 2" key="1">
    <citation type="submission" date="2018-07" db="EMBL/GenBank/DDBJ databases">
        <title>Dyella solisilvae sp. nov., isolated from the pine and broad-leaved mixed forest soil.</title>
        <authorList>
            <person name="Gao Z."/>
            <person name="Qiu L."/>
        </authorList>
    </citation>
    <scope>NUCLEOTIDE SEQUENCE [LARGE SCALE GENOMIC DNA]</scope>
    <source>
        <strain evidence="1 2">DHG54</strain>
    </source>
</reference>
<dbReference type="SFLD" id="SFLDG01129">
    <property type="entry name" value="C1.5:_HAD__Beta-PGM__Phosphata"/>
    <property type="match status" value="1"/>
</dbReference>
<dbReference type="OrthoDB" id="9797415at2"/>
<dbReference type="InterPro" id="IPR036412">
    <property type="entry name" value="HAD-like_sf"/>
</dbReference>
<keyword evidence="2" id="KW-1185">Reference proteome</keyword>
<accession>A0A370K2S0</accession>
<dbReference type="Gene3D" id="1.10.150.240">
    <property type="entry name" value="Putative phosphatase, domain 2"/>
    <property type="match status" value="1"/>
</dbReference>
<evidence type="ECO:0000313" key="1">
    <source>
        <dbReference type="EMBL" id="RDI96956.1"/>
    </source>
</evidence>
<name>A0A370K2S0_9GAMM</name>
<dbReference type="PANTHER" id="PTHR43611:SF3">
    <property type="entry name" value="FLAVIN MONONUCLEOTIDE HYDROLASE 1, CHLOROPLATIC"/>
    <property type="match status" value="1"/>
</dbReference>
<dbReference type="PANTHER" id="PTHR43611">
    <property type="entry name" value="ALPHA-D-GLUCOSE 1-PHOSPHATE PHOSPHATASE"/>
    <property type="match status" value="1"/>
</dbReference>
<dbReference type="InterPro" id="IPR023214">
    <property type="entry name" value="HAD_sf"/>
</dbReference>
<dbReference type="Pfam" id="PF00702">
    <property type="entry name" value="Hydrolase"/>
    <property type="match status" value="1"/>
</dbReference>
<dbReference type="Gene3D" id="3.40.50.1000">
    <property type="entry name" value="HAD superfamily/HAD-like"/>
    <property type="match status" value="1"/>
</dbReference>
<sequence>MSTALRCVLFDLDEVLADYDRAVRVSRLALAIGSTPAAVREAIYESGIEDAADSGALDAVAYLDALSAHLGRTVSVAAWTTARREATRIRPDVLALAQALGTRLTVALLTNNGVLLAQQLPRIAPALFPLFEGRAFASAQFGGRKPEPRVYRDCLDRLSMPASSTLFVDDNAANVVGARQAGLHAHHYSNFDGLRSALAGFGLP</sequence>
<dbReference type="SUPFAM" id="SSF56784">
    <property type="entry name" value="HAD-like"/>
    <property type="match status" value="1"/>
</dbReference>
<dbReference type="RefSeq" id="WP_114826765.1">
    <property type="nucleotide sequence ID" value="NZ_QQSY01000008.1"/>
</dbReference>
<dbReference type="Proteomes" id="UP000254711">
    <property type="component" value="Unassembled WGS sequence"/>
</dbReference>
<protein>
    <submittedName>
        <fullName evidence="1">HAD family phosphatase</fullName>
    </submittedName>
</protein>